<dbReference type="Proteomes" id="UP001501581">
    <property type="component" value="Unassembled WGS sequence"/>
</dbReference>
<accession>A0ABN1U373</accession>
<dbReference type="Gene3D" id="3.30.460.10">
    <property type="entry name" value="Beta Polymerase, domain 2"/>
    <property type="match status" value="1"/>
</dbReference>
<organism evidence="2 3">
    <name type="scientific">Nocardioides dubius</name>
    <dbReference type="NCBI Taxonomy" id="317019"/>
    <lineage>
        <taxon>Bacteria</taxon>
        <taxon>Bacillati</taxon>
        <taxon>Actinomycetota</taxon>
        <taxon>Actinomycetes</taxon>
        <taxon>Propionibacteriales</taxon>
        <taxon>Nocardioidaceae</taxon>
        <taxon>Nocardioides</taxon>
    </lineage>
</organism>
<proteinExistence type="predicted"/>
<comment type="caution">
    <text evidence="2">The sequence shown here is derived from an EMBL/GenBank/DDBJ whole genome shotgun (WGS) entry which is preliminary data.</text>
</comment>
<dbReference type="CDD" id="cd05399">
    <property type="entry name" value="NT_Rel-Spo_like"/>
    <property type="match status" value="1"/>
</dbReference>
<dbReference type="Pfam" id="PF04607">
    <property type="entry name" value="RelA_SpoT"/>
    <property type="match status" value="1"/>
</dbReference>
<dbReference type="InterPro" id="IPR052366">
    <property type="entry name" value="GTP_Pyrophosphokinase"/>
</dbReference>
<protein>
    <submittedName>
        <fullName evidence="2">GTP pyrophosphokinase family protein</fullName>
    </submittedName>
</protein>
<name>A0ABN1U373_9ACTN</name>
<dbReference type="SUPFAM" id="SSF81301">
    <property type="entry name" value="Nucleotidyltransferase"/>
    <property type="match status" value="1"/>
</dbReference>
<dbReference type="RefSeq" id="WP_343996569.1">
    <property type="nucleotide sequence ID" value="NZ_BAAALG010000016.1"/>
</dbReference>
<dbReference type="InterPro" id="IPR007685">
    <property type="entry name" value="RelA_SpoT"/>
</dbReference>
<sequence>MSTTASPFELLRTLLGDAGADAPDETLVELREELARFTLEYRCAMDEVATKIDILRRDFELTHDYSPIEHVKTRLKTLESLAEKVRRIGCPPELPRVREQVRDIAGIRVTCAFVEDTYRVAEMLTRQPDVDLLETEDYIKTPKQNGYQSLHLIVEVPVYLSDRTVRVPVEVQIRTIAMDFWASVEHRIYYKYAGAVPADLSDSLRAVALTAADLDQQMTRMRDEVESLRRP</sequence>
<evidence type="ECO:0000313" key="2">
    <source>
        <dbReference type="EMBL" id="GAA1113172.1"/>
    </source>
</evidence>
<dbReference type="PANTHER" id="PTHR47837:SF2">
    <property type="entry name" value="GTP PYROPHOSPHOKINASE YWAC"/>
    <property type="match status" value="1"/>
</dbReference>
<reference evidence="2 3" key="1">
    <citation type="journal article" date="2019" name="Int. J. Syst. Evol. Microbiol.">
        <title>The Global Catalogue of Microorganisms (GCM) 10K type strain sequencing project: providing services to taxonomists for standard genome sequencing and annotation.</title>
        <authorList>
            <consortium name="The Broad Institute Genomics Platform"/>
            <consortium name="The Broad Institute Genome Sequencing Center for Infectious Disease"/>
            <person name="Wu L."/>
            <person name="Ma J."/>
        </authorList>
    </citation>
    <scope>NUCLEOTIDE SEQUENCE [LARGE SCALE GENOMIC DNA]</scope>
    <source>
        <strain evidence="2 3">JCM 13008</strain>
    </source>
</reference>
<feature type="domain" description="RelA/SpoT" evidence="1">
    <location>
        <begin position="73"/>
        <end position="196"/>
    </location>
</feature>
<dbReference type="InterPro" id="IPR043519">
    <property type="entry name" value="NT_sf"/>
</dbReference>
<dbReference type="SMART" id="SM00954">
    <property type="entry name" value="RelA_SpoT"/>
    <property type="match status" value="1"/>
</dbReference>
<gene>
    <name evidence="2" type="ORF">GCM10009668_38820</name>
</gene>
<evidence type="ECO:0000259" key="1">
    <source>
        <dbReference type="SMART" id="SM00954"/>
    </source>
</evidence>
<evidence type="ECO:0000313" key="3">
    <source>
        <dbReference type="Proteomes" id="UP001501581"/>
    </source>
</evidence>
<dbReference type="PANTHER" id="PTHR47837">
    <property type="entry name" value="GTP PYROPHOSPHOKINASE YJBM"/>
    <property type="match status" value="1"/>
</dbReference>
<dbReference type="Gene3D" id="1.10.287.860">
    <property type="entry name" value="Nucleotidyltransferase"/>
    <property type="match status" value="1"/>
</dbReference>
<keyword evidence="3" id="KW-1185">Reference proteome</keyword>
<dbReference type="EMBL" id="BAAALG010000016">
    <property type="protein sequence ID" value="GAA1113172.1"/>
    <property type="molecule type" value="Genomic_DNA"/>
</dbReference>